<feature type="transmembrane region" description="Helical" evidence="1">
    <location>
        <begin position="174"/>
        <end position="199"/>
    </location>
</feature>
<feature type="domain" description="DUF6533" evidence="2">
    <location>
        <begin position="27"/>
        <end position="71"/>
    </location>
</feature>
<evidence type="ECO:0000313" key="3">
    <source>
        <dbReference type="EMBL" id="KAF6745985.1"/>
    </source>
</evidence>
<organism evidence="3 4">
    <name type="scientific">Ephemerocybe angulata</name>
    <dbReference type="NCBI Taxonomy" id="980116"/>
    <lineage>
        <taxon>Eukaryota</taxon>
        <taxon>Fungi</taxon>
        <taxon>Dikarya</taxon>
        <taxon>Basidiomycota</taxon>
        <taxon>Agaricomycotina</taxon>
        <taxon>Agaricomycetes</taxon>
        <taxon>Agaricomycetidae</taxon>
        <taxon>Agaricales</taxon>
        <taxon>Agaricineae</taxon>
        <taxon>Psathyrellaceae</taxon>
        <taxon>Ephemerocybe</taxon>
    </lineage>
</organism>
<gene>
    <name evidence="3" type="ORF">DFP72DRAFT_923833</name>
</gene>
<name>A0A8H6LX54_9AGAR</name>
<dbReference type="Proteomes" id="UP000521943">
    <property type="component" value="Unassembled WGS sequence"/>
</dbReference>
<feature type="transmembrane region" description="Helical" evidence="1">
    <location>
        <begin position="100"/>
        <end position="120"/>
    </location>
</feature>
<sequence length="315" mass="34884">MSSPGSLSPERAAALVEAIGVNRTVNYVALISVTIIFFDYLHTFPREVNLMWKSKLTITKSLYFVLRYYIMVHSLLWVTYHADHTLTGPRCNFPFSRNSASSQVVLVLCEAISYVRVYAFSGRNRKVLAFLVVHFIAVNAVSFYYIARLVTSVSFLSLPAGWGLGCFPAKADGFALTMVGVTLIVSYTSASIAMVVIGIRRHSSLSGKNKLIRVLYQDGISYFFCLSALSVANISVFHLAPENGVQLIVVQPQVHFSALIATRMLLHLREWSAKQQIVIASEPGGSIEYPVDLGSPKFSSRDSYAMSERAYPANE</sequence>
<dbReference type="AlphaFoldDB" id="A0A8H6LX54"/>
<feature type="transmembrane region" description="Helical" evidence="1">
    <location>
        <begin position="127"/>
        <end position="147"/>
    </location>
</feature>
<dbReference type="OrthoDB" id="2982596at2759"/>
<reference evidence="3 4" key="1">
    <citation type="submission" date="2020-07" db="EMBL/GenBank/DDBJ databases">
        <title>Comparative genomics of pyrophilous fungi reveals a link between fire events and developmental genes.</title>
        <authorList>
            <consortium name="DOE Joint Genome Institute"/>
            <person name="Steindorff A.S."/>
            <person name="Carver A."/>
            <person name="Calhoun S."/>
            <person name="Stillman K."/>
            <person name="Liu H."/>
            <person name="Lipzen A."/>
            <person name="Pangilinan J."/>
            <person name="Labutti K."/>
            <person name="Bruns T.D."/>
            <person name="Grigoriev I.V."/>
        </authorList>
    </citation>
    <scope>NUCLEOTIDE SEQUENCE [LARGE SCALE GENOMIC DNA]</scope>
    <source>
        <strain evidence="3 4">CBS 144469</strain>
    </source>
</reference>
<evidence type="ECO:0000256" key="1">
    <source>
        <dbReference type="SAM" id="Phobius"/>
    </source>
</evidence>
<keyword evidence="4" id="KW-1185">Reference proteome</keyword>
<dbReference type="InterPro" id="IPR045340">
    <property type="entry name" value="DUF6533"/>
</dbReference>
<keyword evidence="1" id="KW-0472">Membrane</keyword>
<evidence type="ECO:0000259" key="2">
    <source>
        <dbReference type="Pfam" id="PF20151"/>
    </source>
</evidence>
<protein>
    <recommendedName>
        <fullName evidence="2">DUF6533 domain-containing protein</fullName>
    </recommendedName>
</protein>
<dbReference type="Pfam" id="PF20151">
    <property type="entry name" value="DUF6533"/>
    <property type="match status" value="1"/>
</dbReference>
<comment type="caution">
    <text evidence="3">The sequence shown here is derived from an EMBL/GenBank/DDBJ whole genome shotgun (WGS) entry which is preliminary data.</text>
</comment>
<keyword evidence="1" id="KW-0812">Transmembrane</keyword>
<feature type="transmembrane region" description="Helical" evidence="1">
    <location>
        <begin position="62"/>
        <end position="80"/>
    </location>
</feature>
<dbReference type="EMBL" id="JACGCI010000097">
    <property type="protein sequence ID" value="KAF6745985.1"/>
    <property type="molecule type" value="Genomic_DNA"/>
</dbReference>
<keyword evidence="1" id="KW-1133">Transmembrane helix</keyword>
<feature type="transmembrane region" description="Helical" evidence="1">
    <location>
        <begin position="220"/>
        <end position="239"/>
    </location>
</feature>
<proteinExistence type="predicted"/>
<accession>A0A8H6LX54</accession>
<evidence type="ECO:0000313" key="4">
    <source>
        <dbReference type="Proteomes" id="UP000521943"/>
    </source>
</evidence>
<feature type="transmembrane region" description="Helical" evidence="1">
    <location>
        <begin position="24"/>
        <end position="41"/>
    </location>
</feature>